<evidence type="ECO:0000313" key="1">
    <source>
        <dbReference type="EMBL" id="MCD1115361.1"/>
    </source>
</evidence>
<proteinExistence type="predicted"/>
<comment type="caution">
    <text evidence="1">The sequence shown here is derived from an EMBL/GenBank/DDBJ whole genome shotgun (WGS) entry which is preliminary data.</text>
</comment>
<reference evidence="1" key="1">
    <citation type="submission" date="2021-11" db="EMBL/GenBank/DDBJ databases">
        <title>Description of novel Chryseobacterium species.</title>
        <authorList>
            <person name="Saticioglu I.B."/>
            <person name="Ay H."/>
            <person name="Altun S."/>
            <person name="Duman M."/>
        </authorList>
    </citation>
    <scope>NUCLEOTIDE SEQUENCE</scope>
    <source>
        <strain evidence="1">C-17</strain>
    </source>
</reference>
<name>A0A9Q3YTK4_9FLAO</name>
<dbReference type="RefSeq" id="WP_230666319.1">
    <property type="nucleotide sequence ID" value="NZ_JAJNAY010000001.1"/>
</dbReference>
<keyword evidence="2" id="KW-1185">Reference proteome</keyword>
<accession>A0A9Q3YTK4</accession>
<organism evidence="1 2">
    <name type="scientific">Chryseobacterium turcicum</name>
    <dbReference type="NCBI Taxonomy" id="2898076"/>
    <lineage>
        <taxon>Bacteria</taxon>
        <taxon>Pseudomonadati</taxon>
        <taxon>Bacteroidota</taxon>
        <taxon>Flavobacteriia</taxon>
        <taxon>Flavobacteriales</taxon>
        <taxon>Weeksellaceae</taxon>
        <taxon>Chryseobacterium group</taxon>
        <taxon>Chryseobacterium</taxon>
    </lineage>
</organism>
<dbReference type="EMBL" id="JAJNAY010000001">
    <property type="protein sequence ID" value="MCD1115361.1"/>
    <property type="molecule type" value="Genomic_DNA"/>
</dbReference>
<evidence type="ECO:0000313" key="2">
    <source>
        <dbReference type="Proteomes" id="UP001108025"/>
    </source>
</evidence>
<protein>
    <submittedName>
        <fullName evidence="1">Uncharacterized protein</fullName>
    </submittedName>
</protein>
<dbReference type="Proteomes" id="UP001108025">
    <property type="component" value="Unassembled WGS sequence"/>
</dbReference>
<dbReference type="AlphaFoldDB" id="A0A9Q3YTK4"/>
<gene>
    <name evidence="1" type="ORF">LO744_00515</name>
</gene>
<dbReference type="PROSITE" id="PS51257">
    <property type="entry name" value="PROKAR_LIPOPROTEIN"/>
    <property type="match status" value="1"/>
</dbReference>
<sequence>MRILLFTSIILLFSCSGNDDHTENQINEELQPSSAMKGVYVAGSENKQACYWKDNEKVILSDGNNISAIKMFVSDHHSYVIGIDMAEGADYIWQDNIKKKISDYYNLPASNKVYFQGAHLYNNDFYLLGMIHNPDEPTANKYEVCYWKNGIKTSLIKLDSPDKIMTRNITVHKSDVYIAVSMTDQYTWKILDNGYFKNSQYTSLNKPGYYLSGVYGNDNNLKLMYRNDVACKINTIDLLDNSSFIQGISNPFKMFFNNGNSYVQGLSDVWKNNTKIHASYDGGFYYNIMDFELNKTGTDSYMIKGYATANPSYTAVFKNNVELKRMTYTIDDGNMFDIFVKD</sequence>